<name>A0A2S5JG75_9RHOB</name>
<dbReference type="NCBIfam" id="TIGR01682">
    <property type="entry name" value="moaD"/>
    <property type="match status" value="1"/>
</dbReference>
<dbReference type="InterPro" id="IPR012675">
    <property type="entry name" value="Beta-grasp_dom_sf"/>
</dbReference>
<organism evidence="4 5">
    <name type="scientific">Albidovulum inexpectatum</name>
    <dbReference type="NCBI Taxonomy" id="196587"/>
    <lineage>
        <taxon>Bacteria</taxon>
        <taxon>Pseudomonadati</taxon>
        <taxon>Pseudomonadota</taxon>
        <taxon>Alphaproteobacteria</taxon>
        <taxon>Rhodobacterales</taxon>
        <taxon>Paracoccaceae</taxon>
        <taxon>Albidovulum</taxon>
    </lineage>
</organism>
<proteinExistence type="inferred from homology"/>
<dbReference type="PANTHER" id="PTHR33359">
    <property type="entry name" value="MOLYBDOPTERIN SYNTHASE SULFUR CARRIER SUBUNIT"/>
    <property type="match status" value="1"/>
</dbReference>
<evidence type="ECO:0000256" key="3">
    <source>
        <dbReference type="ARBA" id="ARBA00024247"/>
    </source>
</evidence>
<dbReference type="RefSeq" id="WP_104071033.1">
    <property type="nucleotide sequence ID" value="NZ_PRDS01000005.1"/>
</dbReference>
<dbReference type="GO" id="GO:0000166">
    <property type="term" value="F:nucleotide binding"/>
    <property type="evidence" value="ECO:0007669"/>
    <property type="project" value="UniProtKB-KW"/>
</dbReference>
<dbReference type="InterPro" id="IPR003749">
    <property type="entry name" value="ThiS/MoaD-like"/>
</dbReference>
<dbReference type="Proteomes" id="UP000239736">
    <property type="component" value="Unassembled WGS sequence"/>
</dbReference>
<evidence type="ECO:0000256" key="1">
    <source>
        <dbReference type="ARBA" id="ARBA00022741"/>
    </source>
</evidence>
<evidence type="ECO:0000313" key="5">
    <source>
        <dbReference type="Proteomes" id="UP000239736"/>
    </source>
</evidence>
<reference evidence="4 5" key="1">
    <citation type="submission" date="2018-01" db="EMBL/GenBank/DDBJ databases">
        <title>Genomic Encyclopedia of Archaeal and Bacterial Type Strains, Phase II (KMG-II): from individual species to whole genera.</title>
        <authorList>
            <person name="Goeker M."/>
        </authorList>
    </citation>
    <scope>NUCLEOTIDE SEQUENCE [LARGE SCALE GENOMIC DNA]</scope>
    <source>
        <strain evidence="4 5">DSM 12048</strain>
    </source>
</reference>
<evidence type="ECO:0000313" key="4">
    <source>
        <dbReference type="EMBL" id="PPB80506.1"/>
    </source>
</evidence>
<dbReference type="Gene3D" id="3.10.20.30">
    <property type="match status" value="1"/>
</dbReference>
<gene>
    <name evidence="4" type="ORF">LV82_01855</name>
</gene>
<dbReference type="AlphaFoldDB" id="A0A2S5JG75"/>
<dbReference type="SUPFAM" id="SSF54285">
    <property type="entry name" value="MoaD/ThiS"/>
    <property type="match status" value="1"/>
</dbReference>
<accession>A0A2S5JG75</accession>
<dbReference type="CDD" id="cd00754">
    <property type="entry name" value="Ubl_MoaD"/>
    <property type="match status" value="1"/>
</dbReference>
<keyword evidence="5" id="KW-1185">Reference proteome</keyword>
<dbReference type="EMBL" id="PRDS01000005">
    <property type="protein sequence ID" value="PPB80506.1"/>
    <property type="molecule type" value="Genomic_DNA"/>
</dbReference>
<comment type="caution">
    <text evidence="4">The sequence shown here is derived from an EMBL/GenBank/DDBJ whole genome shotgun (WGS) entry which is preliminary data.</text>
</comment>
<keyword evidence="1" id="KW-0547">Nucleotide-binding</keyword>
<dbReference type="GO" id="GO:0006777">
    <property type="term" value="P:Mo-molybdopterin cofactor biosynthetic process"/>
    <property type="evidence" value="ECO:0007669"/>
    <property type="project" value="InterPro"/>
</dbReference>
<dbReference type="GO" id="GO:1990133">
    <property type="term" value="C:molybdopterin adenylyltransferase complex"/>
    <property type="evidence" value="ECO:0007669"/>
    <property type="project" value="TreeGrafter"/>
</dbReference>
<protein>
    <recommendedName>
        <fullName evidence="3">Molybdopterin synthase sulfur carrier subunit</fullName>
    </recommendedName>
</protein>
<dbReference type="InterPro" id="IPR016155">
    <property type="entry name" value="Mopterin_synth/thiamin_S_b"/>
</dbReference>
<dbReference type="Pfam" id="PF02597">
    <property type="entry name" value="ThiS"/>
    <property type="match status" value="1"/>
</dbReference>
<comment type="similarity">
    <text evidence="2">Belongs to the MoaD family.</text>
</comment>
<dbReference type="PANTHER" id="PTHR33359:SF1">
    <property type="entry name" value="MOLYBDOPTERIN SYNTHASE SULFUR CARRIER SUBUNIT"/>
    <property type="match status" value="1"/>
</dbReference>
<dbReference type="OrthoDB" id="9800712at2"/>
<evidence type="ECO:0000256" key="2">
    <source>
        <dbReference type="ARBA" id="ARBA00024200"/>
    </source>
</evidence>
<dbReference type="InterPro" id="IPR044672">
    <property type="entry name" value="MOCS2A"/>
</dbReference>
<sequence length="82" mass="9303">MIEVLYFAWLRERIGQPRERVETRAQTVAELVEELKSREERYAVAFSDLSAVRVAVDQELTDFSAPIVGAREVAFFPPMTGG</sequence>